<gene>
    <name evidence="6" type="ORF">ACGFYS_07790</name>
</gene>
<dbReference type="Pfam" id="PF00501">
    <property type="entry name" value="AMP-binding"/>
    <property type="match status" value="1"/>
</dbReference>
<feature type="region of interest" description="Disordered" evidence="3">
    <location>
        <begin position="491"/>
        <end position="520"/>
    </location>
</feature>
<dbReference type="PROSITE" id="PS00455">
    <property type="entry name" value="AMP_BINDING"/>
    <property type="match status" value="1"/>
</dbReference>
<dbReference type="RefSeq" id="WP_392880322.1">
    <property type="nucleotide sequence ID" value="NZ_JBICZW010000004.1"/>
</dbReference>
<dbReference type="PANTHER" id="PTHR43201:SF5">
    <property type="entry name" value="MEDIUM-CHAIN ACYL-COA LIGASE ACSF2, MITOCHONDRIAL"/>
    <property type="match status" value="1"/>
</dbReference>
<dbReference type="PANTHER" id="PTHR43201">
    <property type="entry name" value="ACYL-COA SYNTHETASE"/>
    <property type="match status" value="1"/>
</dbReference>
<protein>
    <submittedName>
        <fullName evidence="6">FadD3 family acyl-CoA ligase</fullName>
    </submittedName>
</protein>
<dbReference type="InterPro" id="IPR025110">
    <property type="entry name" value="AMP-bd_C"/>
</dbReference>
<dbReference type="InterPro" id="IPR045851">
    <property type="entry name" value="AMP-bd_C_sf"/>
</dbReference>
<dbReference type="NCBIfam" id="NF005801">
    <property type="entry name" value="PRK07656.1"/>
    <property type="match status" value="1"/>
</dbReference>
<dbReference type="InterPro" id="IPR042099">
    <property type="entry name" value="ANL_N_sf"/>
</dbReference>
<evidence type="ECO:0000256" key="2">
    <source>
        <dbReference type="ARBA" id="ARBA00022598"/>
    </source>
</evidence>
<dbReference type="Proteomes" id="UP001604282">
    <property type="component" value="Unassembled WGS sequence"/>
</dbReference>
<feature type="compositionally biased region" description="Low complexity" evidence="3">
    <location>
        <begin position="510"/>
        <end position="520"/>
    </location>
</feature>
<evidence type="ECO:0000256" key="1">
    <source>
        <dbReference type="ARBA" id="ARBA00006432"/>
    </source>
</evidence>
<proteinExistence type="inferred from homology"/>
<evidence type="ECO:0000259" key="5">
    <source>
        <dbReference type="Pfam" id="PF13193"/>
    </source>
</evidence>
<feature type="domain" description="AMP-binding enzyme C-terminal" evidence="5">
    <location>
        <begin position="424"/>
        <end position="499"/>
    </location>
</feature>
<evidence type="ECO:0000259" key="4">
    <source>
        <dbReference type="Pfam" id="PF00501"/>
    </source>
</evidence>
<organism evidence="6 7">
    <name type="scientific">Streptomyces omiyaensis</name>
    <dbReference type="NCBI Taxonomy" id="68247"/>
    <lineage>
        <taxon>Bacteria</taxon>
        <taxon>Bacillati</taxon>
        <taxon>Actinomycetota</taxon>
        <taxon>Actinomycetes</taxon>
        <taxon>Kitasatosporales</taxon>
        <taxon>Streptomycetaceae</taxon>
        <taxon>Streptomyces</taxon>
    </lineage>
</organism>
<accession>A0ABW7BNU1</accession>
<dbReference type="Pfam" id="PF13193">
    <property type="entry name" value="AMP-binding_C"/>
    <property type="match status" value="1"/>
</dbReference>
<dbReference type="SUPFAM" id="SSF56801">
    <property type="entry name" value="Acetyl-CoA synthetase-like"/>
    <property type="match status" value="1"/>
</dbReference>
<evidence type="ECO:0000256" key="3">
    <source>
        <dbReference type="SAM" id="MobiDB-lite"/>
    </source>
</evidence>
<dbReference type="InterPro" id="IPR020845">
    <property type="entry name" value="AMP-binding_CS"/>
</dbReference>
<comment type="caution">
    <text evidence="6">The sequence shown here is derived from an EMBL/GenBank/DDBJ whole genome shotgun (WGS) entry which is preliminary data.</text>
</comment>
<dbReference type="InterPro" id="IPR000873">
    <property type="entry name" value="AMP-dep_synth/lig_dom"/>
</dbReference>
<dbReference type="Gene3D" id="3.40.50.12780">
    <property type="entry name" value="N-terminal domain of ligase-like"/>
    <property type="match status" value="1"/>
</dbReference>
<comment type="similarity">
    <text evidence="1">Belongs to the ATP-dependent AMP-binding enzyme family.</text>
</comment>
<dbReference type="GO" id="GO:0016874">
    <property type="term" value="F:ligase activity"/>
    <property type="evidence" value="ECO:0007669"/>
    <property type="project" value="UniProtKB-KW"/>
</dbReference>
<keyword evidence="2 6" id="KW-0436">Ligase</keyword>
<dbReference type="EMBL" id="JBICZW010000004">
    <property type="protein sequence ID" value="MFG3188828.1"/>
    <property type="molecule type" value="Genomic_DNA"/>
</dbReference>
<feature type="domain" description="AMP-dependent synthetase/ligase" evidence="4">
    <location>
        <begin position="12"/>
        <end position="373"/>
    </location>
</feature>
<keyword evidence="7" id="KW-1185">Reference proteome</keyword>
<sequence>MRGAWTLARLADWAAEAYGDEEALVFGADRWTFRELRDRVDEAARAVIARGVRPGDAVAVWAPNSARWVVAALGAVAAGAVLVPVNTRYRAAETADILRRSRTRLLFTEHDFLGTDYRALLAGSGEELPLLDGTVALHSGDWPDFLAGADRVAPGERLARSRAVRPDDPADVLFTSGTTGRPKGVPATHGQNLRVYDAWARTVTLRRGDRHLLVNPFFHTFGYKAGVLACLMHGATIVPEPVFDAETVLRRMRDERISVLTGAPTVFTSLLHHPDRAAYDLSAMRMAVTGAANIPTALIEQIRTLLGARNVSTAYGLTESTGVVAICPPHESPETLAHTSGTALEGTELRVDAPPGEPGEILTRGFHVMRGYLDDPGATAEAVDADGWLRTGDVGVLDARGFLRITDRLKDMFVVGGFNVYPAEVEQVLRTHPAVLDAAVVGAPDGRLGEVGVAYCVPVAGARIDGAELTAYTRERLANFKTPRAFHPLPALPHNAAGKVDKGELRRRAGNTTTGRGARS</sequence>
<name>A0ABW7BNU1_9ACTN</name>
<evidence type="ECO:0000313" key="6">
    <source>
        <dbReference type="EMBL" id="MFG3188828.1"/>
    </source>
</evidence>
<evidence type="ECO:0000313" key="7">
    <source>
        <dbReference type="Proteomes" id="UP001604282"/>
    </source>
</evidence>
<dbReference type="Gene3D" id="3.30.300.30">
    <property type="match status" value="1"/>
</dbReference>
<reference evidence="6 7" key="1">
    <citation type="submission" date="2024-10" db="EMBL/GenBank/DDBJ databases">
        <title>The Natural Products Discovery Center: Release of the First 8490 Sequenced Strains for Exploring Actinobacteria Biosynthetic Diversity.</title>
        <authorList>
            <person name="Kalkreuter E."/>
            <person name="Kautsar S.A."/>
            <person name="Yang D."/>
            <person name="Bader C.D."/>
            <person name="Teijaro C.N."/>
            <person name="Fluegel L."/>
            <person name="Davis C.M."/>
            <person name="Simpson J.R."/>
            <person name="Lauterbach L."/>
            <person name="Steele A.D."/>
            <person name="Gui C."/>
            <person name="Meng S."/>
            <person name="Li G."/>
            <person name="Viehrig K."/>
            <person name="Ye F."/>
            <person name="Su P."/>
            <person name="Kiefer A.F."/>
            <person name="Nichols A."/>
            <person name="Cepeda A.J."/>
            <person name="Yan W."/>
            <person name="Fan B."/>
            <person name="Jiang Y."/>
            <person name="Adhikari A."/>
            <person name="Zheng C.-J."/>
            <person name="Schuster L."/>
            <person name="Cowan T.M."/>
            <person name="Smanski M.J."/>
            <person name="Chevrette M.G."/>
            <person name="De Carvalho L.P.S."/>
            <person name="Shen B."/>
        </authorList>
    </citation>
    <scope>NUCLEOTIDE SEQUENCE [LARGE SCALE GENOMIC DNA]</scope>
    <source>
        <strain evidence="6 7">NPDC048229</strain>
    </source>
</reference>